<dbReference type="AlphaFoldDB" id="A0A419SR06"/>
<dbReference type="GO" id="GO:0016740">
    <property type="term" value="F:transferase activity"/>
    <property type="evidence" value="ECO:0007669"/>
    <property type="project" value="UniProtKB-ARBA"/>
</dbReference>
<name>A0A419SR06_9BACL</name>
<dbReference type="PROSITE" id="PS51733">
    <property type="entry name" value="BPL_LPL_CATALYTIC"/>
    <property type="match status" value="1"/>
</dbReference>
<dbReference type="Gene3D" id="3.30.930.10">
    <property type="entry name" value="Bira Bifunctional Protein, Domain 2"/>
    <property type="match status" value="1"/>
</dbReference>
<dbReference type="SUPFAM" id="SSF55681">
    <property type="entry name" value="Class II aaRS and biotin synthetases"/>
    <property type="match status" value="1"/>
</dbReference>
<accession>A0A419SR06</accession>
<keyword evidence="3" id="KW-1185">Reference proteome</keyword>
<dbReference type="InterPro" id="IPR004143">
    <property type="entry name" value="BPL_LPL_catalytic"/>
</dbReference>
<dbReference type="GO" id="GO:0140096">
    <property type="term" value="F:catalytic activity, acting on a protein"/>
    <property type="evidence" value="ECO:0007669"/>
    <property type="project" value="UniProtKB-ARBA"/>
</dbReference>
<proteinExistence type="predicted"/>
<evidence type="ECO:0000313" key="3">
    <source>
        <dbReference type="Proteomes" id="UP000284219"/>
    </source>
</evidence>
<dbReference type="Proteomes" id="UP000284219">
    <property type="component" value="Unassembled WGS sequence"/>
</dbReference>
<protein>
    <recommendedName>
        <fullName evidence="1">BPL/LPL catalytic domain-containing protein</fullName>
    </recommendedName>
</protein>
<gene>
    <name evidence="2" type="ORF">BEP19_16280</name>
</gene>
<dbReference type="GO" id="GO:0009249">
    <property type="term" value="P:protein lipoylation"/>
    <property type="evidence" value="ECO:0007669"/>
    <property type="project" value="UniProtKB-ARBA"/>
</dbReference>
<dbReference type="InterPro" id="IPR050664">
    <property type="entry name" value="Octanoyltrans_LipM/LipL"/>
</dbReference>
<dbReference type="PANTHER" id="PTHR43679">
    <property type="entry name" value="OCTANOYLTRANSFERASE LIPM-RELATED"/>
    <property type="match status" value="1"/>
</dbReference>
<feature type="domain" description="BPL/LPL catalytic" evidence="1">
    <location>
        <begin position="48"/>
        <end position="229"/>
    </location>
</feature>
<dbReference type="EMBL" id="MCHY01000002">
    <property type="protein sequence ID" value="RKD26835.1"/>
    <property type="molecule type" value="Genomic_DNA"/>
</dbReference>
<dbReference type="Pfam" id="PF21948">
    <property type="entry name" value="LplA-B_cat"/>
    <property type="match status" value="1"/>
</dbReference>
<evidence type="ECO:0000259" key="1">
    <source>
        <dbReference type="PROSITE" id="PS51733"/>
    </source>
</evidence>
<comment type="caution">
    <text evidence="2">The sequence shown here is derived from an EMBL/GenBank/DDBJ whole genome shotgun (WGS) entry which is preliminary data.</text>
</comment>
<dbReference type="CDD" id="cd16443">
    <property type="entry name" value="LplA"/>
    <property type="match status" value="1"/>
</dbReference>
<dbReference type="PANTHER" id="PTHR43679:SF2">
    <property type="entry name" value="OCTANOYL-[GCVH]:PROTEIN N-OCTANOYLTRANSFERASE"/>
    <property type="match status" value="1"/>
</dbReference>
<evidence type="ECO:0000313" key="2">
    <source>
        <dbReference type="EMBL" id="RKD26835.1"/>
    </source>
</evidence>
<organism evidence="2 3">
    <name type="scientific">Ammoniphilus oxalaticus</name>
    <dbReference type="NCBI Taxonomy" id="66863"/>
    <lineage>
        <taxon>Bacteria</taxon>
        <taxon>Bacillati</taxon>
        <taxon>Bacillota</taxon>
        <taxon>Bacilli</taxon>
        <taxon>Bacillales</taxon>
        <taxon>Paenibacillaceae</taxon>
        <taxon>Aneurinibacillus group</taxon>
        <taxon>Ammoniphilus</taxon>
    </lineage>
</organism>
<reference evidence="2 3" key="1">
    <citation type="submission" date="2016-08" db="EMBL/GenBank/DDBJ databases">
        <title>Novel Firmicute Genomes.</title>
        <authorList>
            <person name="Poppleton D.I."/>
            <person name="Gribaldo S."/>
        </authorList>
    </citation>
    <scope>NUCLEOTIDE SEQUENCE [LARGE SCALE GENOMIC DNA]</scope>
    <source>
        <strain evidence="2 3">RAOx-1</strain>
    </source>
</reference>
<sequence length="279" mass="31058">MEERIFCMSSMLLPPHFQIIDSSSRCFEGDIVYPFAWDEVIARKVGEGLLPPMIHLWRHQRAFVLGLRDRRLPQAEKAMRTFEAEGYAVTVRNSGGAAVPLDPGVLNISIICPNLNRNMSISQDFELMYQVIQAALQAIGGRVQKGEIVGSYCPGDYDLSISGRKFCGIAQRRQIKASIVQAFIVITGSGQARAEQAQRFYEIAAPTEDTKGALDVRLEAMASLAELTGIGTVERFREGLLTFLEGCGGRVMGSDTIARYQQEIKAQSDELKMRYEARR</sequence>
<dbReference type="InterPro" id="IPR045864">
    <property type="entry name" value="aa-tRNA-synth_II/BPL/LPL"/>
</dbReference>